<proteinExistence type="predicted"/>
<accession>A0ABD3A0T3</accession>
<name>A0ABD3A0T3_9GENT</name>
<gene>
    <name evidence="1" type="ORF">ACH5RR_013230</name>
</gene>
<dbReference type="EMBL" id="JBJUIK010000006">
    <property type="protein sequence ID" value="KAL3524858.1"/>
    <property type="molecule type" value="Genomic_DNA"/>
</dbReference>
<keyword evidence="2" id="KW-1185">Reference proteome</keyword>
<dbReference type="Proteomes" id="UP001630127">
    <property type="component" value="Unassembled WGS sequence"/>
</dbReference>
<evidence type="ECO:0000313" key="2">
    <source>
        <dbReference type="Proteomes" id="UP001630127"/>
    </source>
</evidence>
<evidence type="ECO:0000313" key="1">
    <source>
        <dbReference type="EMBL" id="KAL3524858.1"/>
    </source>
</evidence>
<comment type="caution">
    <text evidence="1">The sequence shown here is derived from an EMBL/GenBank/DDBJ whole genome shotgun (WGS) entry which is preliminary data.</text>
</comment>
<reference evidence="1 2" key="1">
    <citation type="submission" date="2024-11" db="EMBL/GenBank/DDBJ databases">
        <title>A near-complete genome assembly of Cinchona calisaya.</title>
        <authorList>
            <person name="Lian D.C."/>
            <person name="Zhao X.W."/>
            <person name="Wei L."/>
        </authorList>
    </citation>
    <scope>NUCLEOTIDE SEQUENCE [LARGE SCALE GENOMIC DNA]</scope>
    <source>
        <tissue evidence="1">Nenye</tissue>
    </source>
</reference>
<protein>
    <submittedName>
        <fullName evidence="1">Uncharacterized protein</fullName>
    </submittedName>
</protein>
<organism evidence="1 2">
    <name type="scientific">Cinchona calisaya</name>
    <dbReference type="NCBI Taxonomy" id="153742"/>
    <lineage>
        <taxon>Eukaryota</taxon>
        <taxon>Viridiplantae</taxon>
        <taxon>Streptophyta</taxon>
        <taxon>Embryophyta</taxon>
        <taxon>Tracheophyta</taxon>
        <taxon>Spermatophyta</taxon>
        <taxon>Magnoliopsida</taxon>
        <taxon>eudicotyledons</taxon>
        <taxon>Gunneridae</taxon>
        <taxon>Pentapetalae</taxon>
        <taxon>asterids</taxon>
        <taxon>lamiids</taxon>
        <taxon>Gentianales</taxon>
        <taxon>Rubiaceae</taxon>
        <taxon>Cinchonoideae</taxon>
        <taxon>Cinchoneae</taxon>
        <taxon>Cinchona</taxon>
    </lineage>
</organism>
<dbReference type="AlphaFoldDB" id="A0ABD3A0T3"/>
<sequence>MLGRGDQRVMLEKVYDGVMPRRRLERYICKHSVTVHGSSLVLTYQVCSTLKSRETLRGIICILKLQEYPIVEASSSQDELLQRDNSSQLHDQRGLEAKIKNFEDFPQQQEGDKGSAQQIEGAKGQIMAIAIFGYRDEYRATEYLRERRWEKPLNRGILKNETSPNEKI</sequence>